<dbReference type="Proteomes" id="UP000634134">
    <property type="component" value="Unassembled WGS sequence"/>
</dbReference>
<dbReference type="EMBL" id="JACYGY010000002">
    <property type="protein sequence ID" value="MBE9466088.1"/>
    <property type="molecule type" value="Genomic_DNA"/>
</dbReference>
<keyword evidence="1" id="KW-0472">Membrane</keyword>
<feature type="transmembrane region" description="Helical" evidence="1">
    <location>
        <begin position="288"/>
        <end position="306"/>
    </location>
</feature>
<keyword evidence="3" id="KW-1185">Reference proteome</keyword>
<evidence type="ECO:0000313" key="3">
    <source>
        <dbReference type="Proteomes" id="UP000634134"/>
    </source>
</evidence>
<accession>A0ABR9WKR0</accession>
<feature type="transmembrane region" description="Helical" evidence="1">
    <location>
        <begin position="203"/>
        <end position="233"/>
    </location>
</feature>
<feature type="transmembrane region" description="Helical" evidence="1">
    <location>
        <begin position="373"/>
        <end position="392"/>
    </location>
</feature>
<feature type="transmembrane region" description="Helical" evidence="1">
    <location>
        <begin position="318"/>
        <end position="337"/>
    </location>
</feature>
<gene>
    <name evidence="2" type="ORF">IEE83_29820</name>
</gene>
<proteinExistence type="predicted"/>
<feature type="transmembrane region" description="Helical" evidence="1">
    <location>
        <begin position="124"/>
        <end position="144"/>
    </location>
</feature>
<reference evidence="3" key="1">
    <citation type="submission" date="2023-07" db="EMBL/GenBank/DDBJ databases">
        <title>Dyadobacter sp. nov 'subterranea' isolated from contaminted grondwater.</title>
        <authorList>
            <person name="Szabo I."/>
            <person name="Al-Omari J."/>
            <person name="Szerdahelyi S.G."/>
            <person name="Rado J."/>
        </authorList>
    </citation>
    <scope>NUCLEOTIDE SEQUENCE [LARGE SCALE GENOMIC DNA]</scope>
    <source>
        <strain evidence="3">UP-52</strain>
    </source>
</reference>
<organism evidence="2 3">
    <name type="scientific">Dyadobacter subterraneus</name>
    <dbReference type="NCBI Taxonomy" id="2773304"/>
    <lineage>
        <taxon>Bacteria</taxon>
        <taxon>Pseudomonadati</taxon>
        <taxon>Bacteroidota</taxon>
        <taxon>Cytophagia</taxon>
        <taxon>Cytophagales</taxon>
        <taxon>Spirosomataceae</taxon>
        <taxon>Dyadobacter</taxon>
    </lineage>
</organism>
<dbReference type="RefSeq" id="WP_194124345.1">
    <property type="nucleotide sequence ID" value="NZ_JACYGY010000002.1"/>
</dbReference>
<feature type="transmembrane region" description="Helical" evidence="1">
    <location>
        <begin position="245"/>
        <end position="268"/>
    </location>
</feature>
<feature type="transmembrane region" description="Helical" evidence="1">
    <location>
        <begin position="12"/>
        <end position="32"/>
    </location>
</feature>
<feature type="transmembrane region" description="Helical" evidence="1">
    <location>
        <begin position="92"/>
        <end position="112"/>
    </location>
</feature>
<evidence type="ECO:0000313" key="2">
    <source>
        <dbReference type="EMBL" id="MBE9466088.1"/>
    </source>
</evidence>
<comment type="caution">
    <text evidence="2">The sequence shown here is derived from an EMBL/GenBank/DDBJ whole genome shotgun (WGS) entry which is preliminary data.</text>
</comment>
<protein>
    <submittedName>
        <fullName evidence="2">Uncharacterized protein</fullName>
    </submittedName>
</protein>
<name>A0ABR9WKR0_9BACT</name>
<feature type="transmembrane region" description="Helical" evidence="1">
    <location>
        <begin position="343"/>
        <end position="361"/>
    </location>
</feature>
<keyword evidence="1" id="KW-0812">Transmembrane</keyword>
<evidence type="ECO:0000256" key="1">
    <source>
        <dbReference type="SAM" id="Phobius"/>
    </source>
</evidence>
<keyword evidence="1" id="KW-1133">Transmembrane helix</keyword>
<sequence>MKNDGLDNAIPPFSLKPILISSLLISLVLSYFSEFGGFNYQSYDYQAHNFKFNLLATQPLPLYDEKRDIYMCYYLGYYIVPSLLGKITSISFIKFFAFVWTWFGLLLSFSWIQVRFKNLKNRQRILISLLIIFGSYVSVLLPALGKLLAGAVNFQNNSILINGKFVLNQLPIFSKSLSEAPQHTLPAILGTCFFLAAVTNVKYFFPFAVFIFSSFFWTPFTTVGLSLFCLYFFIKGFRQDKFRFVFSAAILGILLLIAFYPVIAFLLGSDATSMESNLFIWQTGSSVWPLYYALYLFGFFGIWFIFFKKDLLKFDKELLLVSFLTFALLGLVQVGHFNDLNTRASIAAQIVLGTSIAYAFITGSREKEKNSWLILAALFLAVNSLSFVKFYYERLFTLDMGTINTIEHPAIAEYGDNYYDFLENGYGNGKEVVQQYSLKKGSIFEKYLLKRNSPYTSLK</sequence>